<evidence type="ECO:0000313" key="4">
    <source>
        <dbReference type="EMBL" id="CAE0318144.1"/>
    </source>
</evidence>
<keyword evidence="2" id="KW-0689">Ribosomal protein</keyword>
<dbReference type="SMART" id="SM01413">
    <property type="entry name" value="Ribosomal_S19e"/>
    <property type="match status" value="1"/>
</dbReference>
<dbReference type="InterPro" id="IPR001266">
    <property type="entry name" value="Ribosomal_eS19"/>
</dbReference>
<evidence type="ECO:0000256" key="1">
    <source>
        <dbReference type="ARBA" id="ARBA00010014"/>
    </source>
</evidence>
<keyword evidence="3" id="KW-0687">Ribonucleoprotein</keyword>
<evidence type="ECO:0000256" key="2">
    <source>
        <dbReference type="ARBA" id="ARBA00022980"/>
    </source>
</evidence>
<sequence>MEYRVLTVKDVSANEFIAAYAAYLKRTDKIDIPAWVEFVKTGKHKELPPYDPDWLYIRAAALARKVYLCKHLGVGALKKIYGGKKRFGTAPSHFVTGSGKIIRYLLDQLTKKGIIEYEEEEKESGKQGGRKITRRGQQELDSIAKQLAGSS</sequence>
<dbReference type="GO" id="GO:0022627">
    <property type="term" value="C:cytosolic small ribosomal subunit"/>
    <property type="evidence" value="ECO:0007669"/>
    <property type="project" value="TreeGrafter"/>
</dbReference>
<dbReference type="PANTHER" id="PTHR11710:SF0">
    <property type="entry name" value="40S RIBOSOMAL PROTEIN S19"/>
    <property type="match status" value="1"/>
</dbReference>
<dbReference type="FunFam" id="1.10.10.10:FF:000118">
    <property type="entry name" value="40S ribosomal protein S19"/>
    <property type="match status" value="1"/>
</dbReference>
<gene>
    <name evidence="4" type="ORF">FSAL1345_LOCUS1413</name>
</gene>
<dbReference type="PANTHER" id="PTHR11710">
    <property type="entry name" value="40S RIBOSOMAL PROTEIN S19"/>
    <property type="match status" value="1"/>
</dbReference>
<dbReference type="AlphaFoldDB" id="A0A7S3IB29"/>
<dbReference type="SUPFAM" id="SSF46785">
    <property type="entry name" value="Winged helix' DNA-binding domain"/>
    <property type="match status" value="1"/>
</dbReference>
<dbReference type="InterPro" id="IPR036390">
    <property type="entry name" value="WH_DNA-bd_sf"/>
</dbReference>
<accession>A0A7S3IB29</accession>
<dbReference type="Gene3D" id="1.10.10.10">
    <property type="entry name" value="Winged helix-like DNA-binding domain superfamily/Winged helix DNA-binding domain"/>
    <property type="match status" value="1"/>
</dbReference>
<comment type="similarity">
    <text evidence="1">Belongs to the eukaryotic ribosomal protein eS19 family.</text>
</comment>
<dbReference type="GO" id="GO:0000028">
    <property type="term" value="P:ribosomal small subunit assembly"/>
    <property type="evidence" value="ECO:0007669"/>
    <property type="project" value="TreeGrafter"/>
</dbReference>
<organism evidence="4">
    <name type="scientific">Fabrea salina</name>
    <dbReference type="NCBI Taxonomy" id="342563"/>
    <lineage>
        <taxon>Eukaryota</taxon>
        <taxon>Sar</taxon>
        <taxon>Alveolata</taxon>
        <taxon>Ciliophora</taxon>
        <taxon>Postciliodesmatophora</taxon>
        <taxon>Heterotrichea</taxon>
        <taxon>Heterotrichida</taxon>
        <taxon>Fabreidae</taxon>
        <taxon>Fabrea</taxon>
    </lineage>
</organism>
<dbReference type="GO" id="GO:0006412">
    <property type="term" value="P:translation"/>
    <property type="evidence" value="ECO:0007669"/>
    <property type="project" value="InterPro"/>
</dbReference>
<reference evidence="4" key="1">
    <citation type="submission" date="2021-01" db="EMBL/GenBank/DDBJ databases">
        <authorList>
            <person name="Corre E."/>
            <person name="Pelletier E."/>
            <person name="Niang G."/>
            <person name="Scheremetjew M."/>
            <person name="Finn R."/>
            <person name="Kale V."/>
            <person name="Holt S."/>
            <person name="Cochrane G."/>
            <person name="Meng A."/>
            <person name="Brown T."/>
            <person name="Cohen L."/>
        </authorList>
    </citation>
    <scope>NUCLEOTIDE SEQUENCE</scope>
</reference>
<dbReference type="Pfam" id="PF01090">
    <property type="entry name" value="Ribosomal_S19e"/>
    <property type="match status" value="1"/>
</dbReference>
<name>A0A7S3IB29_9CILI</name>
<evidence type="ECO:0008006" key="5">
    <source>
        <dbReference type="Google" id="ProtNLM"/>
    </source>
</evidence>
<dbReference type="GO" id="GO:0003735">
    <property type="term" value="F:structural constituent of ribosome"/>
    <property type="evidence" value="ECO:0007669"/>
    <property type="project" value="InterPro"/>
</dbReference>
<dbReference type="GO" id="GO:0003723">
    <property type="term" value="F:RNA binding"/>
    <property type="evidence" value="ECO:0007669"/>
    <property type="project" value="TreeGrafter"/>
</dbReference>
<protein>
    <recommendedName>
        <fullName evidence="5">40S ribosomal protein S19</fullName>
    </recommendedName>
</protein>
<dbReference type="EMBL" id="HBIF01001659">
    <property type="protein sequence ID" value="CAE0318144.1"/>
    <property type="molecule type" value="Transcribed_RNA"/>
</dbReference>
<evidence type="ECO:0000256" key="3">
    <source>
        <dbReference type="ARBA" id="ARBA00023274"/>
    </source>
</evidence>
<proteinExistence type="inferred from homology"/>
<dbReference type="InterPro" id="IPR036388">
    <property type="entry name" value="WH-like_DNA-bd_sf"/>
</dbReference>